<sequence length="159" mass="17409">MALPILVFFLPTTQMTTPTAGLYPGCCTLTQHTVIRFSLLLSAGQSRFYSRSLAMMRVWVSRSRSCEGRYRTPPPPVPLFDNSLHHSLTPRRGDGHALLTAASAARRSAHAFVANISMIWCCAAGNVPSASTSTSMPLTPRRLRSRASPTADRNELLHV</sequence>
<gene>
    <name evidence="3" type="ORF">BD626DRAFT_494350</name>
</gene>
<dbReference type="EMBL" id="VDMD01000009">
    <property type="protein sequence ID" value="TRM63430.1"/>
    <property type="molecule type" value="Genomic_DNA"/>
</dbReference>
<comment type="caution">
    <text evidence="3">The sequence shown here is derived from an EMBL/GenBank/DDBJ whole genome shotgun (WGS) entry which is preliminary data.</text>
</comment>
<evidence type="ECO:0008006" key="5">
    <source>
        <dbReference type="Google" id="ProtNLM"/>
    </source>
</evidence>
<proteinExistence type="predicted"/>
<protein>
    <recommendedName>
        <fullName evidence="5">Secreted protein</fullName>
    </recommendedName>
</protein>
<evidence type="ECO:0000256" key="1">
    <source>
        <dbReference type="SAM" id="MobiDB-lite"/>
    </source>
</evidence>
<accession>A0A550CF55</accession>
<keyword evidence="4" id="KW-1185">Reference proteome</keyword>
<evidence type="ECO:0000313" key="3">
    <source>
        <dbReference type="EMBL" id="TRM63430.1"/>
    </source>
</evidence>
<keyword evidence="2" id="KW-0732">Signal</keyword>
<name>A0A550CF55_9AGAR</name>
<dbReference type="AlphaFoldDB" id="A0A550CF55"/>
<feature type="signal peptide" evidence="2">
    <location>
        <begin position="1"/>
        <end position="21"/>
    </location>
</feature>
<feature type="region of interest" description="Disordered" evidence="1">
    <location>
        <begin position="130"/>
        <end position="159"/>
    </location>
</feature>
<dbReference type="Proteomes" id="UP000320762">
    <property type="component" value="Unassembled WGS sequence"/>
</dbReference>
<reference evidence="3 4" key="1">
    <citation type="journal article" date="2019" name="New Phytol.">
        <title>Comparative genomics reveals unique wood-decay strategies and fruiting body development in the Schizophyllaceae.</title>
        <authorList>
            <person name="Almasi E."/>
            <person name="Sahu N."/>
            <person name="Krizsan K."/>
            <person name="Balint B."/>
            <person name="Kovacs G.M."/>
            <person name="Kiss B."/>
            <person name="Cseklye J."/>
            <person name="Drula E."/>
            <person name="Henrissat B."/>
            <person name="Nagy I."/>
            <person name="Chovatia M."/>
            <person name="Adam C."/>
            <person name="LaButti K."/>
            <person name="Lipzen A."/>
            <person name="Riley R."/>
            <person name="Grigoriev I.V."/>
            <person name="Nagy L.G."/>
        </authorList>
    </citation>
    <scope>NUCLEOTIDE SEQUENCE [LARGE SCALE GENOMIC DNA]</scope>
    <source>
        <strain evidence="3 4">NL-1724</strain>
    </source>
</reference>
<evidence type="ECO:0000256" key="2">
    <source>
        <dbReference type="SAM" id="SignalP"/>
    </source>
</evidence>
<organism evidence="3 4">
    <name type="scientific">Schizophyllum amplum</name>
    <dbReference type="NCBI Taxonomy" id="97359"/>
    <lineage>
        <taxon>Eukaryota</taxon>
        <taxon>Fungi</taxon>
        <taxon>Dikarya</taxon>
        <taxon>Basidiomycota</taxon>
        <taxon>Agaricomycotina</taxon>
        <taxon>Agaricomycetes</taxon>
        <taxon>Agaricomycetidae</taxon>
        <taxon>Agaricales</taxon>
        <taxon>Schizophyllaceae</taxon>
        <taxon>Schizophyllum</taxon>
    </lineage>
</organism>
<feature type="chain" id="PRO_5022214847" description="Secreted protein" evidence="2">
    <location>
        <begin position="22"/>
        <end position="159"/>
    </location>
</feature>
<evidence type="ECO:0000313" key="4">
    <source>
        <dbReference type="Proteomes" id="UP000320762"/>
    </source>
</evidence>